<accession>A0ABQ6YTQ5</accession>
<dbReference type="EMBL" id="VMSD01000001">
    <property type="protein sequence ID" value="KAF0849192.1"/>
    <property type="molecule type" value="Genomic_DNA"/>
</dbReference>
<gene>
    <name evidence="1" type="ORF">FNL39_101629</name>
</gene>
<name>A0ABQ6YTQ5_9NOCA</name>
<comment type="caution">
    <text evidence="1">The sequence shown here is derived from an EMBL/GenBank/DDBJ whole genome shotgun (WGS) entry which is preliminary data.</text>
</comment>
<evidence type="ECO:0000313" key="2">
    <source>
        <dbReference type="Proteomes" id="UP000798951"/>
    </source>
</evidence>
<protein>
    <recommendedName>
        <fullName evidence="3">HTH cro/C1-type domain-containing protein</fullName>
    </recommendedName>
</protein>
<dbReference type="RefSeq" id="WP_067978792.1">
    <property type="nucleotide sequence ID" value="NZ_VMSD01000001.1"/>
</dbReference>
<organism evidence="1 2">
    <name type="scientific">Nocardia caishijiensis</name>
    <dbReference type="NCBI Taxonomy" id="184756"/>
    <lineage>
        <taxon>Bacteria</taxon>
        <taxon>Bacillati</taxon>
        <taxon>Actinomycetota</taxon>
        <taxon>Actinomycetes</taxon>
        <taxon>Mycobacteriales</taxon>
        <taxon>Nocardiaceae</taxon>
        <taxon>Nocardia</taxon>
    </lineage>
</organism>
<evidence type="ECO:0008006" key="3">
    <source>
        <dbReference type="Google" id="ProtNLM"/>
    </source>
</evidence>
<dbReference type="Proteomes" id="UP000798951">
    <property type="component" value="Unassembled WGS sequence"/>
</dbReference>
<evidence type="ECO:0000313" key="1">
    <source>
        <dbReference type="EMBL" id="KAF0849192.1"/>
    </source>
</evidence>
<keyword evidence="2" id="KW-1185">Reference proteome</keyword>
<proteinExistence type="predicted"/>
<reference evidence="1 2" key="1">
    <citation type="submission" date="2019-07" db="EMBL/GenBank/DDBJ databases">
        <title>Genomic Encyclopedia of Type Strains, Phase IV (KMG-IV): sequencing the most valuable type-strain genomes for metagenomic binning, comparative biology and taxonomic classification.</title>
        <authorList>
            <person name="Goeker M."/>
        </authorList>
    </citation>
    <scope>NUCLEOTIDE SEQUENCE [LARGE SCALE GENOMIC DNA]</scope>
    <source>
        <strain evidence="1 2">DSM 44831</strain>
    </source>
</reference>
<sequence>MPVGRAQYLGAKVHERRRQLNLTINDVKRAGGPTGPTVVKAEAGQLDEPRPSTLAKFDQALRWTAGSAARIFWDGEEPTPVREPALPVLDPGSAEVALPVEAMLQLLGTQRRLADYVDRLDAESSELAAISLNLDEQISAIVGSFVTDLLERNHGRGELDGIHPLLEFAFGDLLGGKGDGAGESEEQLYRRWLAGKRPHLPPDLVRRFQARLDDTRTTRTDHE</sequence>